<gene>
    <name evidence="7" type="ORF">PPRIM_AZ9-3.1.T0240378</name>
</gene>
<evidence type="ECO:0000256" key="4">
    <source>
        <dbReference type="ARBA" id="ARBA00022833"/>
    </source>
</evidence>
<feature type="domain" description="C3H1-type" evidence="6">
    <location>
        <begin position="16"/>
        <end position="43"/>
    </location>
</feature>
<evidence type="ECO:0000256" key="2">
    <source>
        <dbReference type="ARBA" id="ARBA00022737"/>
    </source>
</evidence>
<sequence length="193" mass="22034">MHHSIITIPQHGNGRLYKTSICRHYEYGNCSIGTKCQFAHGVDELRNPDDPIPIHIPTLDSNIVITNYKTVLCKYDQQGFCKNGTDCPYAHGQNDKKQARIAPLHLRKALDNKENNDDKDVELFLSELITRLINDVSYQSDESALSSFRKIQSLIEEKNHRSATEALCLVLSSNQRSKQQQIAYEQIYNSLVQ</sequence>
<name>A0A8S1KQ85_PARPR</name>
<keyword evidence="2" id="KW-0677">Repeat</keyword>
<dbReference type="AlphaFoldDB" id="A0A8S1KQ85"/>
<proteinExistence type="predicted"/>
<accession>A0A8S1KQ85</accession>
<dbReference type="Proteomes" id="UP000688137">
    <property type="component" value="Unassembled WGS sequence"/>
</dbReference>
<dbReference type="GO" id="GO:0008270">
    <property type="term" value="F:zinc ion binding"/>
    <property type="evidence" value="ECO:0007669"/>
    <property type="project" value="UniProtKB-KW"/>
</dbReference>
<dbReference type="Pfam" id="PF00642">
    <property type="entry name" value="zf-CCCH"/>
    <property type="match status" value="2"/>
</dbReference>
<dbReference type="PANTHER" id="PTHR12547">
    <property type="entry name" value="CCCH ZINC FINGER/TIS11-RELATED"/>
    <property type="match status" value="1"/>
</dbReference>
<protein>
    <recommendedName>
        <fullName evidence="6">C3H1-type domain-containing protein</fullName>
    </recommendedName>
</protein>
<organism evidence="7 8">
    <name type="scientific">Paramecium primaurelia</name>
    <dbReference type="NCBI Taxonomy" id="5886"/>
    <lineage>
        <taxon>Eukaryota</taxon>
        <taxon>Sar</taxon>
        <taxon>Alveolata</taxon>
        <taxon>Ciliophora</taxon>
        <taxon>Intramacronucleata</taxon>
        <taxon>Oligohymenophorea</taxon>
        <taxon>Peniculida</taxon>
        <taxon>Parameciidae</taxon>
        <taxon>Paramecium</taxon>
    </lineage>
</organism>
<dbReference type="InterPro" id="IPR045877">
    <property type="entry name" value="ZFP36-like"/>
</dbReference>
<keyword evidence="8" id="KW-1185">Reference proteome</keyword>
<evidence type="ECO:0000256" key="3">
    <source>
        <dbReference type="ARBA" id="ARBA00022771"/>
    </source>
</evidence>
<feature type="domain" description="C3H1-type" evidence="6">
    <location>
        <begin position="67"/>
        <end position="94"/>
    </location>
</feature>
<evidence type="ECO:0000256" key="5">
    <source>
        <dbReference type="PROSITE-ProRule" id="PRU00723"/>
    </source>
</evidence>
<feature type="zinc finger region" description="C3H1-type" evidence="5">
    <location>
        <begin position="67"/>
        <end position="94"/>
    </location>
</feature>
<evidence type="ECO:0000313" key="8">
    <source>
        <dbReference type="Proteomes" id="UP000688137"/>
    </source>
</evidence>
<evidence type="ECO:0000259" key="6">
    <source>
        <dbReference type="PROSITE" id="PS50103"/>
    </source>
</evidence>
<dbReference type="PANTHER" id="PTHR12547:SF18">
    <property type="entry name" value="PROTEIN TIS11"/>
    <property type="match status" value="1"/>
</dbReference>
<dbReference type="GO" id="GO:0003729">
    <property type="term" value="F:mRNA binding"/>
    <property type="evidence" value="ECO:0007669"/>
    <property type="project" value="InterPro"/>
</dbReference>
<feature type="zinc finger region" description="C3H1-type" evidence="5">
    <location>
        <begin position="16"/>
        <end position="43"/>
    </location>
</feature>
<dbReference type="InterPro" id="IPR000571">
    <property type="entry name" value="Znf_CCCH"/>
</dbReference>
<evidence type="ECO:0000256" key="1">
    <source>
        <dbReference type="ARBA" id="ARBA00022723"/>
    </source>
</evidence>
<keyword evidence="1 5" id="KW-0479">Metal-binding</keyword>
<reference evidence="7" key="1">
    <citation type="submission" date="2021-01" db="EMBL/GenBank/DDBJ databases">
        <authorList>
            <consortium name="Genoscope - CEA"/>
            <person name="William W."/>
        </authorList>
    </citation>
    <scope>NUCLEOTIDE SEQUENCE</scope>
</reference>
<dbReference type="SMART" id="SM00356">
    <property type="entry name" value="ZnF_C3H1"/>
    <property type="match status" value="2"/>
</dbReference>
<keyword evidence="3 5" id="KW-0863">Zinc-finger</keyword>
<dbReference type="FunFam" id="4.10.1000.10:FF:000070">
    <property type="entry name" value="Uncharacterized protein"/>
    <property type="match status" value="1"/>
</dbReference>
<evidence type="ECO:0000313" key="7">
    <source>
        <dbReference type="EMBL" id="CAD8056571.1"/>
    </source>
</evidence>
<dbReference type="FunFam" id="4.10.1000.10:FF:000001">
    <property type="entry name" value="zinc finger CCCH domain-containing protein 15-like"/>
    <property type="match status" value="1"/>
</dbReference>
<keyword evidence="4 5" id="KW-0862">Zinc</keyword>
<comment type="caution">
    <text evidence="7">The sequence shown here is derived from an EMBL/GenBank/DDBJ whole genome shotgun (WGS) entry which is preliminary data.</text>
</comment>
<dbReference type="EMBL" id="CAJJDM010000022">
    <property type="protein sequence ID" value="CAD8056571.1"/>
    <property type="molecule type" value="Genomic_DNA"/>
</dbReference>
<dbReference type="PROSITE" id="PS50103">
    <property type="entry name" value="ZF_C3H1"/>
    <property type="match status" value="2"/>
</dbReference>
<dbReference type="OMA" id="MAYEQIY"/>